<evidence type="ECO:0000313" key="2">
    <source>
        <dbReference type="Proteomes" id="UP000789901"/>
    </source>
</evidence>
<reference evidence="1 2" key="1">
    <citation type="submission" date="2021-06" db="EMBL/GenBank/DDBJ databases">
        <authorList>
            <person name="Kallberg Y."/>
            <person name="Tangrot J."/>
            <person name="Rosling A."/>
        </authorList>
    </citation>
    <scope>NUCLEOTIDE SEQUENCE [LARGE SCALE GENOMIC DNA]</scope>
    <source>
        <strain evidence="1 2">120-4 pot B 10/14</strain>
    </source>
</reference>
<evidence type="ECO:0000313" key="1">
    <source>
        <dbReference type="EMBL" id="CAG8842249.1"/>
    </source>
</evidence>
<dbReference type="Proteomes" id="UP000789901">
    <property type="component" value="Unassembled WGS sequence"/>
</dbReference>
<comment type="caution">
    <text evidence="1">The sequence shown here is derived from an EMBL/GenBank/DDBJ whole genome shotgun (WGS) entry which is preliminary data.</text>
</comment>
<feature type="non-terminal residue" evidence="1">
    <location>
        <position position="1"/>
    </location>
</feature>
<keyword evidence="2" id="KW-1185">Reference proteome</keyword>
<dbReference type="EMBL" id="CAJVQB010068400">
    <property type="protein sequence ID" value="CAG8842249.1"/>
    <property type="molecule type" value="Genomic_DNA"/>
</dbReference>
<name>A0ABN7WYT9_GIGMA</name>
<feature type="non-terminal residue" evidence="1">
    <location>
        <position position="294"/>
    </location>
</feature>
<proteinExistence type="predicted"/>
<accession>A0ABN7WYT9</accession>
<gene>
    <name evidence="1" type="ORF">GMARGA_LOCUS35885</name>
</gene>
<sequence>QGQYRQYDDSFISAVEYLKNENHKIILNQQFPIHAIAFMTGIYDELQKSNIRIYECSIDATYKTNDLGFELYTFHTEVEGTEYSLSYLLLENNGNCKDRDQIYESAIEEAYKFCRENSLVALWCYLWCEWYNNKRWSLWAQSACTNKIPIFKTTMFIEGHWKMIKRNFLYKFFRPRLDLLAFILTTKVIVHQKRKFQQNQIKYERPDWKKQLKSQWKKLQAHKINMQRNHQLPFLYEPEQTSNQNNVNNLNIYSNNLTIADQFEPELNDCNDLYEKLIVSTKKALELLEEQKAT</sequence>
<organism evidence="1 2">
    <name type="scientific">Gigaspora margarita</name>
    <dbReference type="NCBI Taxonomy" id="4874"/>
    <lineage>
        <taxon>Eukaryota</taxon>
        <taxon>Fungi</taxon>
        <taxon>Fungi incertae sedis</taxon>
        <taxon>Mucoromycota</taxon>
        <taxon>Glomeromycotina</taxon>
        <taxon>Glomeromycetes</taxon>
        <taxon>Diversisporales</taxon>
        <taxon>Gigasporaceae</taxon>
        <taxon>Gigaspora</taxon>
    </lineage>
</organism>
<protein>
    <submittedName>
        <fullName evidence="1">28960_t:CDS:1</fullName>
    </submittedName>
</protein>